<evidence type="ECO:0000256" key="1">
    <source>
        <dbReference type="ARBA" id="ARBA00001686"/>
    </source>
</evidence>
<protein>
    <recommendedName>
        <fullName evidence="3">1-phosphatidylinositol 4-kinase</fullName>
        <ecNumber evidence="3">2.7.1.67</ecNumber>
    </recommendedName>
</protein>
<gene>
    <name evidence="10" type="ORF">E3P99_02073</name>
</gene>
<accession>A0A4T0FLW7</accession>
<evidence type="ECO:0000313" key="11">
    <source>
        <dbReference type="Proteomes" id="UP000310189"/>
    </source>
</evidence>
<name>A0A4T0FLW7_9BASI</name>
<dbReference type="Proteomes" id="UP000310189">
    <property type="component" value="Unassembled WGS sequence"/>
</dbReference>
<proteinExistence type="inferred from homology"/>
<evidence type="ECO:0000259" key="8">
    <source>
        <dbReference type="PROSITE" id="PS50290"/>
    </source>
</evidence>
<dbReference type="SMART" id="SM00145">
    <property type="entry name" value="PI3Ka"/>
    <property type="match status" value="1"/>
</dbReference>
<sequence length="1643" mass="186049">MRALTGARLENKFSKEILRELSEVADLKEYAPATDNKLSYHWLDFNLIYSKNNDSVDSLFDQLYIYHDHAELTNAILARLGELAGDVGKGFAVTDRLVEFITQNQSFTHLLYPHLYRFKWSWEHFVKLHKQFRLDTTLLLGVLVKAVGSDKLDNLLEQPIQEILDKHVQLFAKVHAESSTKYQESGDTDALYLSTLSFILSHSKSDWIEYLATHVNTNTQHVIDNLTILNQNNKVEAADIINHLKELVLRVAIEDESVIASVSRCLLTVFKKSKDDSLLVSTMQTLLNHLSFTTAALITHLTTQINRQQITNLTTSIFLQNLDTHARSADIVQHLLTLSNVTDHATFIEIAKSIAQLDDSLFAQKKLAQKAHKDKHLAVSLLDHYLTLAIQPNSNNAALVECVDIISILIPDTHLELSEDILTKLRKFWISAAIRSLPDTVQLQNIALHSPTLLFTQSDISTHSAINDKRAYLTKLLPKNAGDIRYLSSDEVVLLMTVYKLENIRSSHCRPSTILDYFSTDCFSDASSVECVKGIADLLTQTFISSWITSSKTQSIHLGLLDHIKRLLIGTCHRLEIVRTIAFRFVDNVLRSVPDLVSKSTVVYTILELLSLLHQSCLNQMEFEYSFRFNYASALADFHIDLPDSYELKDGLVKKLSHALDKWITMALPGSNLELNSALSTYLDETSEVSSTHYGASLALKYSLKIPSNDSHLASKSQLNEDLAGAFSNRYGLRCKTNGEITGVRLALKKGVNEMHKIPDNEISKEDVRRLKKQTQDLLYGIYNNECDLTLPDLKRLLWRCAGILVASNKLDFELLHYLVSVPFQVFTGDSITTALEVWIWLFHERADFQTKIILEICDQWLSTIKSRKGLFSSTNSEIDPFSEGIEYSPSNEEKLNVASTAIKKTFSPHLHVINLINGLLTTVESNDPIAIITVSKCIYRSTQSKLMSRHPLSRELRFTILNTASRLLKSSALDETSESLLRESTLNCALSWFDLKPHWCYGGNKLQLKSDIQCLNMFMQNLKADSKAQPAGNATYNNKVRLLEVLLENEISKLKVWLDPLTDTERAGYLPTLMQGTTISEYDWYRYVQTAFAHSSELLIGIAHRFKSPAITREVKKLTRSHTNSFIDVPDSLEYLLGGGLVDVSPSTLRFLNFWKPVSPSIALTYFQPEYRAHSMILQYAMKCLEHHPVDLTFFYVPQIVQALRDDKLGYVERFIFETAKISQLFCHQIIWNMKANTHRDDNGELEDPMKPLLEKMIEMIVSSLSGEAKDFFEREFTFFDSVTSISGKLKPFVKKSKPEKKAKIDEEMKQIDVDPGVYLPSNPDGVVVDIDKVSGRPLQSHAKAPFMATFKVRKEVVDLEAADDGILDTEQEEKKRVFEKWQAAIFKVGDDCRQDVLALQAIAIFKTIFSNTGLALYLNPYRVTATGPGCGVIDVVPNATSRDEMGRSKVNDLAQYFLQTFGSKESMSYQKSRLNFIRSMAAYSLICYILQVKDRHNGNIMIDGEGHIVHIDFGFLFDIGPGGIKFEPNSFKLSHEMVTVMGGRDSDGYKMFQELIVKGFIAARIYAHEIVNVVKLMLGTELPSFKGEGTITRLRDRFMLHLDDRAASTYILGVIKNAHENSRSIAYDEFQRITNDIPYAM</sequence>
<dbReference type="Pfam" id="PF19274">
    <property type="entry name" value="PI4K_N"/>
    <property type="match status" value="1"/>
</dbReference>
<comment type="similarity">
    <text evidence="2">Belongs to the PI3/PI4-kinase family. Type III PI4K subfamily.</text>
</comment>
<dbReference type="GO" id="GO:0004430">
    <property type="term" value="F:1-phosphatidylinositol 4-kinase activity"/>
    <property type="evidence" value="ECO:0007669"/>
    <property type="project" value="UniProtKB-EC"/>
</dbReference>
<keyword evidence="6" id="KW-0418">Kinase</keyword>
<dbReference type="Pfam" id="PF00454">
    <property type="entry name" value="PI3_PI4_kinase"/>
    <property type="match status" value="1"/>
</dbReference>
<dbReference type="PROSITE" id="PS00915">
    <property type="entry name" value="PI3_4_KINASE_1"/>
    <property type="match status" value="1"/>
</dbReference>
<dbReference type="Gene3D" id="3.30.1010.10">
    <property type="entry name" value="Phosphatidylinositol 3-kinase Catalytic Subunit, Chain A, domain 4"/>
    <property type="match status" value="1"/>
</dbReference>
<feature type="domain" description="PIK helical" evidence="9">
    <location>
        <begin position="1086"/>
        <end position="1261"/>
    </location>
</feature>
<organism evidence="10 11">
    <name type="scientific">Wallemia hederae</name>
    <dbReference type="NCBI Taxonomy" id="1540922"/>
    <lineage>
        <taxon>Eukaryota</taxon>
        <taxon>Fungi</taxon>
        <taxon>Dikarya</taxon>
        <taxon>Basidiomycota</taxon>
        <taxon>Wallemiomycotina</taxon>
        <taxon>Wallemiomycetes</taxon>
        <taxon>Wallemiales</taxon>
        <taxon>Wallemiaceae</taxon>
        <taxon>Wallemia</taxon>
    </lineage>
</organism>
<keyword evidence="11" id="KW-1185">Reference proteome</keyword>
<dbReference type="InterPro" id="IPR045495">
    <property type="entry name" value="PI4K_N"/>
</dbReference>
<dbReference type="FunFam" id="1.25.40.70:FF:000011">
    <property type="entry name" value="Phosphatidylinositol 4-kinase alpha"/>
    <property type="match status" value="1"/>
</dbReference>
<dbReference type="GO" id="GO:0046854">
    <property type="term" value="P:phosphatidylinositol phosphate biosynthetic process"/>
    <property type="evidence" value="ECO:0007669"/>
    <property type="project" value="InterPro"/>
</dbReference>
<dbReference type="SUPFAM" id="SSF48371">
    <property type="entry name" value="ARM repeat"/>
    <property type="match status" value="1"/>
</dbReference>
<reference evidence="10 11" key="1">
    <citation type="submission" date="2019-03" db="EMBL/GenBank/DDBJ databases">
        <title>Sequencing 23 genomes of Wallemia ichthyophaga.</title>
        <authorList>
            <person name="Gostincar C."/>
        </authorList>
    </citation>
    <scope>NUCLEOTIDE SEQUENCE [LARGE SCALE GENOMIC DNA]</scope>
    <source>
        <strain evidence="10 11">EXF-5753</strain>
    </source>
</reference>
<dbReference type="GO" id="GO:0005524">
    <property type="term" value="F:ATP binding"/>
    <property type="evidence" value="ECO:0007669"/>
    <property type="project" value="UniProtKB-KW"/>
</dbReference>
<dbReference type="PROSITE" id="PS00916">
    <property type="entry name" value="PI3_4_KINASE_2"/>
    <property type="match status" value="1"/>
</dbReference>
<dbReference type="InterPro" id="IPR042236">
    <property type="entry name" value="PI3K_accessory_sf"/>
</dbReference>
<evidence type="ECO:0000256" key="4">
    <source>
        <dbReference type="ARBA" id="ARBA00022679"/>
    </source>
</evidence>
<dbReference type="Gene3D" id="1.10.1070.11">
    <property type="entry name" value="Phosphatidylinositol 3-/4-kinase, catalytic domain"/>
    <property type="match status" value="1"/>
</dbReference>
<dbReference type="SUPFAM" id="SSF56112">
    <property type="entry name" value="Protein kinase-like (PK-like)"/>
    <property type="match status" value="1"/>
</dbReference>
<dbReference type="EMBL" id="SPNW01000027">
    <property type="protein sequence ID" value="TIA89442.1"/>
    <property type="molecule type" value="Genomic_DNA"/>
</dbReference>
<dbReference type="OrthoDB" id="10264149at2759"/>
<comment type="caution">
    <text evidence="10">The sequence shown here is derived from an EMBL/GenBank/DDBJ whole genome shotgun (WGS) entry which is preliminary data.</text>
</comment>
<dbReference type="FunFam" id="1.10.1070.11:FF:000012">
    <property type="entry name" value="Phosphatidylinositol 4-kinase alpha 1"/>
    <property type="match status" value="1"/>
</dbReference>
<evidence type="ECO:0000256" key="7">
    <source>
        <dbReference type="ARBA" id="ARBA00022840"/>
    </source>
</evidence>
<dbReference type="CDD" id="cd05167">
    <property type="entry name" value="PI4Kc_III_alpha"/>
    <property type="match status" value="1"/>
</dbReference>
<evidence type="ECO:0000256" key="6">
    <source>
        <dbReference type="ARBA" id="ARBA00022777"/>
    </source>
</evidence>
<dbReference type="PROSITE" id="PS51545">
    <property type="entry name" value="PIK_HELICAL"/>
    <property type="match status" value="1"/>
</dbReference>
<evidence type="ECO:0000259" key="9">
    <source>
        <dbReference type="PROSITE" id="PS51545"/>
    </source>
</evidence>
<dbReference type="Gene3D" id="1.25.40.70">
    <property type="entry name" value="Phosphatidylinositol 3-kinase, accessory domain (PIK)"/>
    <property type="match status" value="1"/>
</dbReference>
<dbReference type="InterPro" id="IPR000403">
    <property type="entry name" value="PI3/4_kinase_cat_dom"/>
</dbReference>
<keyword evidence="5" id="KW-0547">Nucleotide-binding</keyword>
<dbReference type="GO" id="GO:0005886">
    <property type="term" value="C:plasma membrane"/>
    <property type="evidence" value="ECO:0007669"/>
    <property type="project" value="TreeGrafter"/>
</dbReference>
<dbReference type="EC" id="2.7.1.67" evidence="3"/>
<dbReference type="PANTHER" id="PTHR10048">
    <property type="entry name" value="PHOSPHATIDYLINOSITOL KINASE"/>
    <property type="match status" value="1"/>
</dbReference>
<evidence type="ECO:0000256" key="2">
    <source>
        <dbReference type="ARBA" id="ARBA00006209"/>
    </source>
</evidence>
<keyword evidence="4" id="KW-0808">Transferase</keyword>
<feature type="domain" description="PI3K/PI4K catalytic" evidence="8">
    <location>
        <begin position="1362"/>
        <end position="1625"/>
    </location>
</feature>
<dbReference type="GO" id="GO:0005737">
    <property type="term" value="C:cytoplasm"/>
    <property type="evidence" value="ECO:0007669"/>
    <property type="project" value="TreeGrafter"/>
</dbReference>
<comment type="catalytic activity">
    <reaction evidence="1">
        <text>a 1,2-diacyl-sn-glycero-3-phospho-(1D-myo-inositol) + ATP = a 1,2-diacyl-sn-glycero-3-phospho-(1D-myo-inositol 4-phosphate) + ADP + H(+)</text>
        <dbReference type="Rhea" id="RHEA:19877"/>
        <dbReference type="ChEBI" id="CHEBI:15378"/>
        <dbReference type="ChEBI" id="CHEBI:30616"/>
        <dbReference type="ChEBI" id="CHEBI:57880"/>
        <dbReference type="ChEBI" id="CHEBI:58178"/>
        <dbReference type="ChEBI" id="CHEBI:456216"/>
        <dbReference type="EC" id="2.7.1.67"/>
    </reaction>
</comment>
<dbReference type="InterPro" id="IPR011009">
    <property type="entry name" value="Kinase-like_dom_sf"/>
</dbReference>
<dbReference type="InterPro" id="IPR036940">
    <property type="entry name" value="PI3/4_kinase_cat_sf"/>
</dbReference>
<dbReference type="FunFam" id="3.30.1010.10:FF:000014">
    <property type="entry name" value="Phosphatidylinositol 4-kinase STT4"/>
    <property type="match status" value="1"/>
</dbReference>
<dbReference type="PANTHER" id="PTHR10048:SF15">
    <property type="entry name" value="PHOSPHATIDYLINOSITOL 4-KINASE ALPHA"/>
    <property type="match status" value="1"/>
</dbReference>
<dbReference type="InterPro" id="IPR016024">
    <property type="entry name" value="ARM-type_fold"/>
</dbReference>
<dbReference type="InterPro" id="IPR015433">
    <property type="entry name" value="PI3/4_kinase"/>
</dbReference>
<keyword evidence="7" id="KW-0067">ATP-binding</keyword>
<dbReference type="Pfam" id="PF00613">
    <property type="entry name" value="PI3Ka"/>
    <property type="match status" value="1"/>
</dbReference>
<dbReference type="PROSITE" id="PS50290">
    <property type="entry name" value="PI3_4_KINASE_3"/>
    <property type="match status" value="1"/>
</dbReference>
<dbReference type="SMART" id="SM00146">
    <property type="entry name" value="PI3Kc"/>
    <property type="match status" value="1"/>
</dbReference>
<dbReference type="InterPro" id="IPR001263">
    <property type="entry name" value="PI3K_accessory_dom"/>
</dbReference>
<evidence type="ECO:0000256" key="5">
    <source>
        <dbReference type="ARBA" id="ARBA00022741"/>
    </source>
</evidence>
<evidence type="ECO:0000313" key="10">
    <source>
        <dbReference type="EMBL" id="TIA89442.1"/>
    </source>
</evidence>
<dbReference type="InterPro" id="IPR018936">
    <property type="entry name" value="PI3/4_kinase_CS"/>
</dbReference>
<dbReference type="GO" id="GO:0048015">
    <property type="term" value="P:phosphatidylinositol-mediated signaling"/>
    <property type="evidence" value="ECO:0007669"/>
    <property type="project" value="TreeGrafter"/>
</dbReference>
<evidence type="ECO:0000256" key="3">
    <source>
        <dbReference type="ARBA" id="ARBA00012169"/>
    </source>
</evidence>